<gene>
    <name evidence="2" type="ORF">GCM10010976_10190</name>
</gene>
<keyword evidence="3" id="KW-1185">Reference proteome</keyword>
<comment type="caution">
    <text evidence="2">The sequence shown here is derived from an EMBL/GenBank/DDBJ whole genome shotgun (WGS) entry which is preliminary data.</text>
</comment>
<dbReference type="EMBL" id="BMFQ01000001">
    <property type="protein sequence ID" value="GGG40519.1"/>
    <property type="molecule type" value="Genomic_DNA"/>
</dbReference>
<name>A0A917GDP2_9FLAO</name>
<sequence>MLNKQILSTFLVVFMSMSYQVSNAQDNNPGIAKSLGLYVFPTKNQSADQQSTDQMDCYTWAKQQTGVDPMNPPKATAAQVEKGPDGSLLIGGAGGAAAGAAVGAIAGDAGEGAAIGAVLGGLRRKRASMAAKEQQQAANNQAATASDQQQMGDYKKAFTACMQGKGYTVQ</sequence>
<reference evidence="2" key="2">
    <citation type="submission" date="2020-09" db="EMBL/GenBank/DDBJ databases">
        <authorList>
            <person name="Sun Q."/>
            <person name="Zhou Y."/>
        </authorList>
    </citation>
    <scope>NUCLEOTIDE SEQUENCE</scope>
    <source>
        <strain evidence="2">CGMCC 1.12751</strain>
    </source>
</reference>
<dbReference type="RefSeq" id="WP_229736582.1">
    <property type="nucleotide sequence ID" value="NZ_BMFQ01000001.1"/>
</dbReference>
<dbReference type="AlphaFoldDB" id="A0A917GDP2"/>
<accession>A0A917GDP2</accession>
<protein>
    <recommendedName>
        <fullName evidence="4">Glycine zipper domain-containing protein</fullName>
    </recommendedName>
</protein>
<feature type="chain" id="PRO_5036998025" description="Glycine zipper domain-containing protein" evidence="1">
    <location>
        <begin position="25"/>
        <end position="170"/>
    </location>
</feature>
<evidence type="ECO:0008006" key="4">
    <source>
        <dbReference type="Google" id="ProtNLM"/>
    </source>
</evidence>
<feature type="signal peptide" evidence="1">
    <location>
        <begin position="1"/>
        <end position="24"/>
    </location>
</feature>
<keyword evidence="1" id="KW-0732">Signal</keyword>
<reference evidence="2" key="1">
    <citation type="journal article" date="2014" name="Int. J. Syst. Evol. Microbiol.">
        <title>Complete genome sequence of Corynebacterium casei LMG S-19264T (=DSM 44701T), isolated from a smear-ripened cheese.</title>
        <authorList>
            <consortium name="US DOE Joint Genome Institute (JGI-PGF)"/>
            <person name="Walter F."/>
            <person name="Albersmeier A."/>
            <person name="Kalinowski J."/>
            <person name="Ruckert C."/>
        </authorList>
    </citation>
    <scope>NUCLEOTIDE SEQUENCE</scope>
    <source>
        <strain evidence="2">CGMCC 1.12751</strain>
    </source>
</reference>
<proteinExistence type="predicted"/>
<evidence type="ECO:0000313" key="3">
    <source>
        <dbReference type="Proteomes" id="UP000625976"/>
    </source>
</evidence>
<dbReference type="Proteomes" id="UP000625976">
    <property type="component" value="Unassembled WGS sequence"/>
</dbReference>
<organism evidence="2 3">
    <name type="scientific">Bizionia arctica</name>
    <dbReference type="NCBI Taxonomy" id="1495645"/>
    <lineage>
        <taxon>Bacteria</taxon>
        <taxon>Pseudomonadati</taxon>
        <taxon>Bacteroidota</taxon>
        <taxon>Flavobacteriia</taxon>
        <taxon>Flavobacteriales</taxon>
        <taxon>Flavobacteriaceae</taxon>
        <taxon>Bizionia</taxon>
    </lineage>
</organism>
<evidence type="ECO:0000313" key="2">
    <source>
        <dbReference type="EMBL" id="GGG40519.1"/>
    </source>
</evidence>
<evidence type="ECO:0000256" key="1">
    <source>
        <dbReference type="SAM" id="SignalP"/>
    </source>
</evidence>